<dbReference type="AlphaFoldDB" id="A0A840MTL4"/>
<gene>
    <name evidence="1" type="ORF">HNQ59_003748</name>
</gene>
<keyword evidence="2" id="KW-1185">Reference proteome</keyword>
<protein>
    <submittedName>
        <fullName evidence="1">Carbonic anhydrase/acetyltransferase-like protein (Isoleucine patch superfamily)</fullName>
    </submittedName>
</protein>
<evidence type="ECO:0000313" key="1">
    <source>
        <dbReference type="EMBL" id="MBB5020429.1"/>
    </source>
</evidence>
<organism evidence="1 2">
    <name type="scientific">Chitinivorax tropicus</name>
    <dbReference type="NCBI Taxonomy" id="714531"/>
    <lineage>
        <taxon>Bacteria</taxon>
        <taxon>Pseudomonadati</taxon>
        <taxon>Pseudomonadota</taxon>
        <taxon>Betaproteobacteria</taxon>
        <taxon>Chitinivorax</taxon>
    </lineage>
</organism>
<dbReference type="InterPro" id="IPR011004">
    <property type="entry name" value="Trimer_LpxA-like_sf"/>
</dbReference>
<evidence type="ECO:0000313" key="2">
    <source>
        <dbReference type="Proteomes" id="UP000575898"/>
    </source>
</evidence>
<dbReference type="SUPFAM" id="SSF51161">
    <property type="entry name" value="Trimeric LpxA-like enzymes"/>
    <property type="match status" value="1"/>
</dbReference>
<dbReference type="RefSeq" id="WP_184041824.1">
    <property type="nucleotide sequence ID" value="NZ_JACHHY010000034.1"/>
</dbReference>
<dbReference type="Gene3D" id="2.160.10.10">
    <property type="entry name" value="Hexapeptide repeat proteins"/>
    <property type="match status" value="1"/>
</dbReference>
<comment type="caution">
    <text evidence="1">The sequence shown here is derived from an EMBL/GenBank/DDBJ whole genome shotgun (WGS) entry which is preliminary data.</text>
</comment>
<dbReference type="PANTHER" id="PTHR13061">
    <property type="entry name" value="DYNACTIN SUBUNIT P25"/>
    <property type="match status" value="1"/>
</dbReference>
<dbReference type="Pfam" id="PF00132">
    <property type="entry name" value="Hexapep"/>
    <property type="match status" value="2"/>
</dbReference>
<dbReference type="GO" id="GO:0016740">
    <property type="term" value="F:transferase activity"/>
    <property type="evidence" value="ECO:0007669"/>
    <property type="project" value="UniProtKB-KW"/>
</dbReference>
<dbReference type="InterPro" id="IPR050484">
    <property type="entry name" value="Transf_Hexapept/Carb_Anhydrase"/>
</dbReference>
<dbReference type="InterPro" id="IPR047324">
    <property type="entry name" value="LbH_gamma_CA-like"/>
</dbReference>
<proteinExistence type="predicted"/>
<sequence>MFNNITSYQDIWPTVPESCFIHPGAQVIGDVELGEHTSVWPFAVIRGDVNKIRIGDHTNIQDLSMLHVSHRRPEDPEGAPLIIGSRVTIAHHVTLHGCTIGDECLIGIGTIVLDRAIIEPHVMVGAGSLVPPGKILKSGHLYLGSPVKEVRRLSPEELAHFKYSAEHYVKVKNHYKATK</sequence>
<reference evidence="1 2" key="1">
    <citation type="submission" date="2020-08" db="EMBL/GenBank/DDBJ databases">
        <title>Genomic Encyclopedia of Type Strains, Phase IV (KMG-IV): sequencing the most valuable type-strain genomes for metagenomic binning, comparative biology and taxonomic classification.</title>
        <authorList>
            <person name="Goeker M."/>
        </authorList>
    </citation>
    <scope>NUCLEOTIDE SEQUENCE [LARGE SCALE GENOMIC DNA]</scope>
    <source>
        <strain evidence="1 2">DSM 27165</strain>
    </source>
</reference>
<name>A0A840MTL4_9PROT</name>
<dbReference type="Proteomes" id="UP000575898">
    <property type="component" value="Unassembled WGS sequence"/>
</dbReference>
<keyword evidence="1" id="KW-0808">Transferase</keyword>
<dbReference type="CDD" id="cd04645">
    <property type="entry name" value="LbH_gamma_CA_like"/>
    <property type="match status" value="1"/>
</dbReference>
<dbReference type="PANTHER" id="PTHR13061:SF56">
    <property type="entry name" value="PROTEIN YRDA"/>
    <property type="match status" value="1"/>
</dbReference>
<dbReference type="InterPro" id="IPR001451">
    <property type="entry name" value="Hexapep"/>
</dbReference>
<accession>A0A840MTL4</accession>
<dbReference type="EMBL" id="JACHHY010000034">
    <property type="protein sequence ID" value="MBB5020429.1"/>
    <property type="molecule type" value="Genomic_DNA"/>
</dbReference>